<dbReference type="EMBL" id="CP013695">
    <property type="protein sequence ID" value="ALU32471.1"/>
    <property type="molecule type" value="Genomic_DNA"/>
</dbReference>
<sequence>MEKKLLDHSELMVDTSLLLPFLGIKVRGVDENLLEGKNVYYPSLMLVELIAVVIKEARKLGLGLIPQDAIKGLSYINHTVNLVPMEELDLNLVYDIISKGWNDIFDAILYSSHNFTKIPLVTLDRAFYEFLKANRFDTSGIILITR</sequence>
<dbReference type="Gene3D" id="3.40.50.1010">
    <property type="entry name" value="5'-nuclease"/>
    <property type="match status" value="1"/>
</dbReference>
<feature type="domain" description="PIN" evidence="1">
    <location>
        <begin position="12"/>
        <end position="129"/>
    </location>
</feature>
<organism evidence="2 5">
    <name type="scientific">Sulfolobus acidocaldarius</name>
    <dbReference type="NCBI Taxonomy" id="2285"/>
    <lineage>
        <taxon>Archaea</taxon>
        <taxon>Thermoproteota</taxon>
        <taxon>Thermoprotei</taxon>
        <taxon>Sulfolobales</taxon>
        <taxon>Sulfolobaceae</taxon>
        <taxon>Sulfolobus</taxon>
    </lineage>
</organism>
<evidence type="ECO:0000313" key="2">
    <source>
        <dbReference type="EMBL" id="ALU29736.1"/>
    </source>
</evidence>
<dbReference type="InterPro" id="IPR002716">
    <property type="entry name" value="PIN_dom"/>
</dbReference>
<dbReference type="RefSeq" id="WP_011278980.1">
    <property type="nucleotide sequence ID" value="NZ_BHWZ01000006.1"/>
</dbReference>
<dbReference type="Proteomes" id="UP000065473">
    <property type="component" value="Chromosome"/>
</dbReference>
<dbReference type="EMBL" id="CP013694">
    <property type="protein sequence ID" value="ALU29736.1"/>
    <property type="molecule type" value="Genomic_DNA"/>
</dbReference>
<dbReference type="OrthoDB" id="46150at2157"/>
<dbReference type="InterPro" id="IPR029060">
    <property type="entry name" value="PIN-like_dom_sf"/>
</dbReference>
<dbReference type="PaxDb" id="1435377-SUSAZ_10055"/>
<gene>
    <name evidence="2" type="ORF">ATY89_07140</name>
    <name evidence="3" type="ORF">ATZ20_10160</name>
</gene>
<proteinExistence type="predicted"/>
<evidence type="ECO:0000313" key="5">
    <source>
        <dbReference type="Proteomes" id="UP000065473"/>
    </source>
</evidence>
<dbReference type="AlphaFoldDB" id="A0A0U3GN42"/>
<evidence type="ECO:0000259" key="1">
    <source>
        <dbReference type="Pfam" id="PF01850"/>
    </source>
</evidence>
<dbReference type="SUPFAM" id="SSF88723">
    <property type="entry name" value="PIN domain-like"/>
    <property type="match status" value="1"/>
</dbReference>
<evidence type="ECO:0000313" key="3">
    <source>
        <dbReference type="EMBL" id="ALU32471.1"/>
    </source>
</evidence>
<accession>A0A0U3GN42</accession>
<name>A0A0U3GN42_9CREN</name>
<dbReference type="GeneID" id="14552707"/>
<evidence type="ECO:0000313" key="4">
    <source>
        <dbReference type="Proteomes" id="UP000060043"/>
    </source>
</evidence>
<dbReference type="Proteomes" id="UP000060043">
    <property type="component" value="Chromosome"/>
</dbReference>
<dbReference type="Pfam" id="PF01850">
    <property type="entry name" value="PIN"/>
    <property type="match status" value="1"/>
</dbReference>
<protein>
    <submittedName>
        <fullName evidence="2">PIN domain-containing protein</fullName>
    </submittedName>
</protein>
<reference evidence="4 5" key="1">
    <citation type="submission" date="2015-12" db="EMBL/GenBank/DDBJ databases">
        <title>A stable core within a dynamic pangenome in Sulfolobus acidocaldarius.</title>
        <authorList>
            <person name="Anderson R."/>
            <person name="Kouris A."/>
            <person name="Seward C."/>
            <person name="Campbell K."/>
            <person name="Whitaker R."/>
        </authorList>
    </citation>
    <scope>NUCLEOTIDE SEQUENCE [LARGE SCALE GENOMIC DNA]</scope>
    <source>
        <strain evidence="2 5">GG12-C01-09</strain>
        <strain evidence="3 4">NG05B_CO5_07</strain>
    </source>
</reference>
<dbReference type="OMA" id="EGRAICY"/>